<organism evidence="3 4">
    <name type="scientific">Ignatzschineria ureiclastica</name>
    <dbReference type="NCBI Taxonomy" id="472582"/>
    <lineage>
        <taxon>Bacteria</taxon>
        <taxon>Pseudomonadati</taxon>
        <taxon>Pseudomonadota</taxon>
        <taxon>Gammaproteobacteria</taxon>
        <taxon>Cardiobacteriales</taxon>
        <taxon>Ignatzschineriaceae</taxon>
        <taxon>Ignatzschineria</taxon>
    </lineage>
</organism>
<comment type="caution">
    <text evidence="3">The sequence shown here is derived from an EMBL/GenBank/DDBJ whole genome shotgun (WGS) entry which is preliminary data.</text>
</comment>
<dbReference type="EMBL" id="QEWQ01000002">
    <property type="protein sequence ID" value="PWD81454.1"/>
    <property type="molecule type" value="Genomic_DNA"/>
</dbReference>
<dbReference type="Gene3D" id="3.40.50.720">
    <property type="entry name" value="NAD(P)-binding Rossmann-like Domain"/>
    <property type="match status" value="1"/>
</dbReference>
<name>A0A2U2AFL5_9GAMM</name>
<proteinExistence type="predicted"/>
<reference evidence="4" key="1">
    <citation type="submission" date="2018-05" db="EMBL/GenBank/DDBJ databases">
        <title>Ignatzschineria dubaiensis sp. nov., isolated from necrotic foot tissues of dromedaries (Camelus dromedarius) and associated maggots in Dubai, United Arab Emirates.</title>
        <authorList>
            <person name="Tsang C.C."/>
            <person name="Tang J.Y.M."/>
            <person name="Fong J.Y.H."/>
            <person name="Kinne J."/>
            <person name="Lee H.H."/>
            <person name="Joseph M."/>
            <person name="Jose S."/>
            <person name="Schuster R.K."/>
            <person name="Tang Y."/>
            <person name="Sivakumar S."/>
            <person name="Chen J.H.K."/>
            <person name="Teng J.L.L."/>
            <person name="Lau S.K.P."/>
            <person name="Wernery U."/>
            <person name="Woo P.C.Y."/>
        </authorList>
    </citation>
    <scope>NUCLEOTIDE SEQUENCE [LARGE SCALE GENOMIC DNA]</scope>
    <source>
        <strain evidence="4">KCTC 22644</strain>
    </source>
</reference>
<dbReference type="InterPro" id="IPR003777">
    <property type="entry name" value="XdhC_CoxI"/>
</dbReference>
<evidence type="ECO:0000313" key="3">
    <source>
        <dbReference type="EMBL" id="PWD81454.1"/>
    </source>
</evidence>
<dbReference type="OrthoDB" id="9815497at2"/>
<evidence type="ECO:0000259" key="1">
    <source>
        <dbReference type="Pfam" id="PF02625"/>
    </source>
</evidence>
<dbReference type="Pfam" id="PF02625">
    <property type="entry name" value="XdhC_CoxI"/>
    <property type="match status" value="1"/>
</dbReference>
<sequence length="324" mass="35948">MKMLDLQVLETALQWLQQDRPIWLATVLHTYGSAPRSPGALFVADANGQYYGSLSGGCIEEDFLEKIQTGFFTEKSEEVVYGEQSEQFKPTTTLPCGGTIDLLVEYITPSDERIVYLKTMISALKGHDILQKTVILGEYPTLETVVEADNLPFIQHHGTHMELTIRSYTTLFIAGISAVGLYCMEFADQLGFAVIVADDRAEEIRQLKNLPIYERITFLETFPAQYIENNSISAQTAIISLTHDPRIDDLTMLAALETPAFYIGAMGSKRNSANRMERLKSCSDFTDQELSRIHAPIGLPIGSKTPAEIALAIMADIVKAKNGK</sequence>
<evidence type="ECO:0000313" key="4">
    <source>
        <dbReference type="Proteomes" id="UP000245020"/>
    </source>
</evidence>
<feature type="domain" description="XdhC- CoxI" evidence="1">
    <location>
        <begin position="15"/>
        <end position="81"/>
    </location>
</feature>
<dbReference type="AlphaFoldDB" id="A0A2U2AFL5"/>
<dbReference type="PANTHER" id="PTHR30388:SF4">
    <property type="entry name" value="MOLYBDENUM COFACTOR INSERTION CHAPERONE PAOD"/>
    <property type="match status" value="1"/>
</dbReference>
<dbReference type="InterPro" id="IPR052698">
    <property type="entry name" value="MoCofactor_Util/Proc"/>
</dbReference>
<dbReference type="RefSeq" id="WP_109188817.1">
    <property type="nucleotide sequence ID" value="NZ_BMYA01000005.1"/>
</dbReference>
<dbReference type="PANTHER" id="PTHR30388">
    <property type="entry name" value="ALDEHYDE OXIDOREDUCTASE MOLYBDENUM COFACTOR ASSEMBLY PROTEIN"/>
    <property type="match status" value="1"/>
</dbReference>
<evidence type="ECO:0000259" key="2">
    <source>
        <dbReference type="Pfam" id="PF13478"/>
    </source>
</evidence>
<dbReference type="Proteomes" id="UP000245020">
    <property type="component" value="Unassembled WGS sequence"/>
</dbReference>
<dbReference type="InterPro" id="IPR027051">
    <property type="entry name" value="XdhC_Rossmann_dom"/>
</dbReference>
<protein>
    <recommendedName>
        <fullName evidence="5">XshC-Cox1 family protein</fullName>
    </recommendedName>
</protein>
<dbReference type="Pfam" id="PF13478">
    <property type="entry name" value="XdhC_C"/>
    <property type="match status" value="1"/>
</dbReference>
<gene>
    <name evidence="3" type="ORF">DC083_03130</name>
</gene>
<accession>A0A2U2AFL5</accession>
<keyword evidence="4" id="KW-1185">Reference proteome</keyword>
<evidence type="ECO:0008006" key="5">
    <source>
        <dbReference type="Google" id="ProtNLM"/>
    </source>
</evidence>
<feature type="domain" description="XdhC Rossmann" evidence="2">
    <location>
        <begin position="171"/>
        <end position="317"/>
    </location>
</feature>